<accession>A0A1U0V373</accession>
<feature type="chain" id="PRO_5030034965" description="Secreted protein" evidence="1">
    <location>
        <begin position="23"/>
        <end position="76"/>
    </location>
</feature>
<dbReference type="RefSeq" id="WP_005089790.1">
    <property type="nucleotide sequence ID" value="NZ_FVGW01000004.1"/>
</dbReference>
<reference evidence="2 3" key="1">
    <citation type="submission" date="2016-11" db="EMBL/GenBank/DDBJ databases">
        <authorList>
            <consortium name="Pathogen Informatics"/>
        </authorList>
    </citation>
    <scope>NUCLEOTIDE SEQUENCE [LARGE SCALE GENOMIC DNA]</scope>
    <source>
        <strain evidence="2 3">911</strain>
    </source>
</reference>
<evidence type="ECO:0008006" key="4">
    <source>
        <dbReference type="Google" id="ProtNLM"/>
    </source>
</evidence>
<evidence type="ECO:0000313" key="3">
    <source>
        <dbReference type="Proteomes" id="UP000190074"/>
    </source>
</evidence>
<dbReference type="EMBL" id="FVGW01000004">
    <property type="protein sequence ID" value="SKM04109.1"/>
    <property type="molecule type" value="Genomic_DNA"/>
</dbReference>
<protein>
    <recommendedName>
        <fullName evidence="4">Secreted protein</fullName>
    </recommendedName>
</protein>
<keyword evidence="1" id="KW-0732">Signal</keyword>
<organism evidence="2 3">
    <name type="scientific">Mycobacteroides abscessus subsp. massiliense</name>
    <dbReference type="NCBI Taxonomy" id="1962118"/>
    <lineage>
        <taxon>Bacteria</taxon>
        <taxon>Bacillati</taxon>
        <taxon>Actinomycetota</taxon>
        <taxon>Actinomycetes</taxon>
        <taxon>Mycobacteriales</taxon>
        <taxon>Mycobacteriaceae</taxon>
        <taxon>Mycobacteroides</taxon>
        <taxon>Mycobacteroides abscessus</taxon>
    </lineage>
</organism>
<dbReference type="Proteomes" id="UP000190074">
    <property type="component" value="Unassembled WGS sequence"/>
</dbReference>
<feature type="signal peptide" evidence="1">
    <location>
        <begin position="1"/>
        <end position="22"/>
    </location>
</feature>
<sequence>MKHLTLAGLIALAVLAAPTATAEPPCAAFNVCQYQPSYNGPLQPTWNTPGTYGGWTTNQVLCDPVTYQCHQVVAGN</sequence>
<evidence type="ECO:0000256" key="1">
    <source>
        <dbReference type="SAM" id="SignalP"/>
    </source>
</evidence>
<proteinExistence type="predicted"/>
<gene>
    <name evidence="2" type="ORF">SAMEA2259716_02401</name>
</gene>
<name>A0A1U0V373_9MYCO</name>
<dbReference type="AlphaFoldDB" id="A0A1U0V373"/>
<evidence type="ECO:0000313" key="2">
    <source>
        <dbReference type="EMBL" id="SKM04109.1"/>
    </source>
</evidence>